<keyword evidence="1" id="KW-0812">Transmembrane</keyword>
<gene>
    <name evidence="2" type="ORF">LX78_01490</name>
</gene>
<organism evidence="2 3">
    <name type="scientific">Xanthomarina spongicola</name>
    <dbReference type="NCBI Taxonomy" id="570520"/>
    <lineage>
        <taxon>Bacteria</taxon>
        <taxon>Pseudomonadati</taxon>
        <taxon>Bacteroidota</taxon>
        <taxon>Flavobacteriia</taxon>
        <taxon>Flavobacteriales</taxon>
        <taxon>Flavobacteriaceae</taxon>
        <taxon>Xanthomarina</taxon>
    </lineage>
</organism>
<reference evidence="2 3" key="1">
    <citation type="submission" date="2018-05" db="EMBL/GenBank/DDBJ databases">
        <title>Genomic Encyclopedia of Archaeal and Bacterial Type Strains, Phase II (KMG-II): from individual species to whole genera.</title>
        <authorList>
            <person name="Goeker M."/>
        </authorList>
    </citation>
    <scope>NUCLEOTIDE SEQUENCE [LARGE SCALE GENOMIC DNA]</scope>
    <source>
        <strain evidence="2 3">DSM 22637</strain>
    </source>
</reference>
<keyword evidence="3" id="KW-1185">Reference proteome</keyword>
<evidence type="ECO:0000313" key="2">
    <source>
        <dbReference type="EMBL" id="PWK19013.1"/>
    </source>
</evidence>
<name>A0A316DQJ6_9FLAO</name>
<evidence type="ECO:0000313" key="3">
    <source>
        <dbReference type="Proteomes" id="UP000245430"/>
    </source>
</evidence>
<keyword evidence="1" id="KW-1133">Transmembrane helix</keyword>
<protein>
    <submittedName>
        <fullName evidence="2">Uncharacterized protein DUF3667</fullName>
    </submittedName>
</protein>
<feature type="transmembrane region" description="Helical" evidence="1">
    <location>
        <begin position="223"/>
        <end position="246"/>
    </location>
</feature>
<keyword evidence="1" id="KW-0472">Membrane</keyword>
<feature type="transmembrane region" description="Helical" evidence="1">
    <location>
        <begin position="146"/>
        <end position="163"/>
    </location>
</feature>
<feature type="transmembrane region" description="Helical" evidence="1">
    <location>
        <begin position="81"/>
        <end position="101"/>
    </location>
</feature>
<dbReference type="Proteomes" id="UP000245430">
    <property type="component" value="Unassembled WGS sequence"/>
</dbReference>
<feature type="transmembrane region" description="Helical" evidence="1">
    <location>
        <begin position="200"/>
        <end position="217"/>
    </location>
</feature>
<proteinExistence type="predicted"/>
<dbReference type="AlphaFoldDB" id="A0A316DQJ6"/>
<dbReference type="OrthoDB" id="675873at2"/>
<sequence>MNNESCKNCSVQLVGKFCHNCGEKVVEKTDFSLKTLLHQFVDGVFNIDSKVYKTFIHLLFKPGILTIRYIEGIRKPFMKPIQVFLIANVLFFLLLTQADILRIPAKYYFNSGKNLNIEKKMVATGSTETELVQSYDRVSTNISKSAVVLIVPVLAIAFWVLFYQTRFLFGMHLIFAMHYLSFFFLSCLLAISVHKFGNRAVQAFIILTNFIYLFFAIKEVYKSRYIIAFLKTIAILLIFVVITGLYREFISYLSFKIL</sequence>
<dbReference type="RefSeq" id="WP_109682022.1">
    <property type="nucleotide sequence ID" value="NZ_QGGP01000003.1"/>
</dbReference>
<dbReference type="Pfam" id="PF12412">
    <property type="entry name" value="DUF3667"/>
    <property type="match status" value="1"/>
</dbReference>
<accession>A0A316DQJ6</accession>
<dbReference type="InterPro" id="IPR022134">
    <property type="entry name" value="DUF3667"/>
</dbReference>
<evidence type="ECO:0000256" key="1">
    <source>
        <dbReference type="SAM" id="Phobius"/>
    </source>
</evidence>
<comment type="caution">
    <text evidence="2">The sequence shown here is derived from an EMBL/GenBank/DDBJ whole genome shotgun (WGS) entry which is preliminary data.</text>
</comment>
<feature type="transmembrane region" description="Helical" evidence="1">
    <location>
        <begin position="169"/>
        <end position="193"/>
    </location>
</feature>
<dbReference type="EMBL" id="QGGP01000003">
    <property type="protein sequence ID" value="PWK19013.1"/>
    <property type="molecule type" value="Genomic_DNA"/>
</dbReference>